<dbReference type="InterPro" id="IPR016181">
    <property type="entry name" value="Acyl_CoA_acyltransferase"/>
</dbReference>
<dbReference type="KEGG" id="rir:BN877_p0413"/>
<dbReference type="AlphaFoldDB" id="U4QEY7"/>
<name>U4QEY7_9HYPH</name>
<gene>
    <name evidence="1" type="ORF">BN877_p0413</name>
</gene>
<evidence type="ECO:0000313" key="1">
    <source>
        <dbReference type="EMBL" id="CDI12135.1"/>
    </source>
</evidence>
<proteinExistence type="predicted"/>
<evidence type="ECO:0008006" key="3">
    <source>
        <dbReference type="Google" id="ProtNLM"/>
    </source>
</evidence>
<sequence>MMYTSPNRSLPQEAPAAYISMIGRDQRYGGGGYGGDLLVDCLKRIDSIGYQIGITVVLLDVPDCGDDEKTKRLAALYAGYGFQPLPSMPLHILLRVATIRSLIG</sequence>
<accession>U4QEY7</accession>
<dbReference type="SUPFAM" id="SSF55729">
    <property type="entry name" value="Acyl-CoA N-acyltransferases (Nat)"/>
    <property type="match status" value="1"/>
</dbReference>
<organism evidence="1 2">
    <name type="scientific">Agrobacterium pusense</name>
    <dbReference type="NCBI Taxonomy" id="648995"/>
    <lineage>
        <taxon>Bacteria</taxon>
        <taxon>Pseudomonadati</taxon>
        <taxon>Pseudomonadota</taxon>
        <taxon>Alphaproteobacteria</taxon>
        <taxon>Hyphomicrobiales</taxon>
        <taxon>Rhizobiaceae</taxon>
        <taxon>Rhizobium/Agrobacterium group</taxon>
        <taxon>Agrobacterium</taxon>
    </lineage>
</organism>
<geneLocation type="plasmid" evidence="1 2">
    <name>IRBL74_p</name>
</geneLocation>
<dbReference type="PATRIC" id="fig|424182.3.peg.5126"/>
<dbReference type="HOGENOM" id="CLU_2247956_0_0_5"/>
<keyword evidence="1" id="KW-0614">Plasmid</keyword>
<dbReference type="RefSeq" id="WP_022557434.1">
    <property type="nucleotide sequence ID" value="NC_022536.1"/>
</dbReference>
<protein>
    <recommendedName>
        <fullName evidence="3">GNAT family N-acetyltransferase</fullName>
    </recommendedName>
</protein>
<dbReference type="EMBL" id="HG518324">
    <property type="protein sequence ID" value="CDI12135.1"/>
    <property type="molecule type" value="Genomic_DNA"/>
</dbReference>
<evidence type="ECO:0000313" key="2">
    <source>
        <dbReference type="Proteomes" id="UP000016944"/>
    </source>
</evidence>
<dbReference type="Proteomes" id="UP000016944">
    <property type="component" value="Plasmid IRBL74_p"/>
</dbReference>
<reference evidence="1 2" key="1">
    <citation type="journal article" date="2013" name="Genome Announc.">
        <title>Complete Genome Sequence of the Sesbania Symbiont and Rice Growth-Promoting Endophyte Rhizobium sp. Strain IRBG74.</title>
        <authorList>
            <person name="Crook M.B."/>
            <person name="Mitra S."/>
            <person name="Ane J.M."/>
            <person name="Sadowsky M.J."/>
            <person name="Gyaneshwar P."/>
        </authorList>
    </citation>
    <scope>NUCLEOTIDE SEQUENCE [LARGE SCALE GENOMIC DNA]</scope>
    <source>
        <strain evidence="1 2">IRBG74</strain>
        <plasmid evidence="2">IRBL74_p</plasmid>
    </source>
</reference>
<dbReference type="Gene3D" id="3.40.630.30">
    <property type="match status" value="1"/>
</dbReference>